<dbReference type="Proteomes" id="UP001060085">
    <property type="component" value="Linkage Group LG08"/>
</dbReference>
<protein>
    <submittedName>
        <fullName evidence="1">Uncharacterized protein</fullName>
    </submittedName>
</protein>
<comment type="caution">
    <text evidence="1">The sequence shown here is derived from an EMBL/GenBank/DDBJ whole genome shotgun (WGS) entry which is preliminary data.</text>
</comment>
<accession>A0ACB9ZR17</accession>
<name>A0ACB9ZR17_CATRO</name>
<sequence>MLSGLKFIPREEIDKELDTSRKERKKSGSRRNKDKRKRRSSRYSDSEDDLERIRKGSGKKKKWYSSEEDYSSGSESEDGRSDRQEKNDREGKKRRKKGKKKSDENDLDDDLQDSGEGSQPKSFNDISRKEMGLEWMLRPKDSIEGTPATTSANQMEEVQPATEEVHQDNPRELNPYLKNNGSGYPEESDETNADRNPLMSTAVVGDGGASWRLKALKRAQEQAAREGRKLDEVVEERWGSLAQLAVSVASKKAAPTHAHLRAINNRRRGLMEDEKTESDQKNQRSNRTDDASRHAKMRVPKLYDNLSWGKQRRSTENVALSAAVSSINKFANDGSFMHGFRHGKNADSGDPLHSSSSKTEEMEQEVVQKSSEDAASMKPALSANQLAAKVLQLRMKGLQDEAEKLLKEAENSKLKQEAGDESYRPRVGGSTSRYIMHEISTQKKEREDDSDFHLARKIMRNKQYGVASRADDEYDYDDGPRRKVRKKGGSNDHKSNEISKHANRLLTQQERCHFCFENPARPKHLVIAIANFTYLSLPHREPVVPGHCCILTMQHESSTRTVDDNVWDEIRNFKKCLIMMFAKQEKDLVFLETVIGLAQQRRHCLIECIPLPQKVAKQAPLYFKKAIDEAEEEWSQHNAKKLIDTSVKGLRASIPKNFPYFHVEFGLNKGFVHVIDDENEFQSNFGLNVVRGMLQLPAEDMHRRRKHESAETQKLAVANFARDWKPFDWTKQLE</sequence>
<proteinExistence type="predicted"/>
<keyword evidence="2" id="KW-1185">Reference proteome</keyword>
<dbReference type="EMBL" id="CM044708">
    <property type="protein sequence ID" value="KAI5649392.1"/>
    <property type="molecule type" value="Genomic_DNA"/>
</dbReference>
<organism evidence="1 2">
    <name type="scientific">Catharanthus roseus</name>
    <name type="common">Madagascar periwinkle</name>
    <name type="synonym">Vinca rosea</name>
    <dbReference type="NCBI Taxonomy" id="4058"/>
    <lineage>
        <taxon>Eukaryota</taxon>
        <taxon>Viridiplantae</taxon>
        <taxon>Streptophyta</taxon>
        <taxon>Embryophyta</taxon>
        <taxon>Tracheophyta</taxon>
        <taxon>Spermatophyta</taxon>
        <taxon>Magnoliopsida</taxon>
        <taxon>eudicotyledons</taxon>
        <taxon>Gunneridae</taxon>
        <taxon>Pentapetalae</taxon>
        <taxon>asterids</taxon>
        <taxon>lamiids</taxon>
        <taxon>Gentianales</taxon>
        <taxon>Apocynaceae</taxon>
        <taxon>Rauvolfioideae</taxon>
        <taxon>Vinceae</taxon>
        <taxon>Catharanthinae</taxon>
        <taxon>Catharanthus</taxon>
    </lineage>
</organism>
<gene>
    <name evidence="1" type="ORF">M9H77_35397</name>
</gene>
<evidence type="ECO:0000313" key="2">
    <source>
        <dbReference type="Proteomes" id="UP001060085"/>
    </source>
</evidence>
<evidence type="ECO:0000313" key="1">
    <source>
        <dbReference type="EMBL" id="KAI5649392.1"/>
    </source>
</evidence>
<reference evidence="2" key="1">
    <citation type="journal article" date="2023" name="Nat. Plants">
        <title>Single-cell RNA sequencing provides a high-resolution roadmap for understanding the multicellular compartmentation of specialized metabolism.</title>
        <authorList>
            <person name="Sun S."/>
            <person name="Shen X."/>
            <person name="Li Y."/>
            <person name="Li Y."/>
            <person name="Wang S."/>
            <person name="Li R."/>
            <person name="Zhang H."/>
            <person name="Shen G."/>
            <person name="Guo B."/>
            <person name="Wei J."/>
            <person name="Xu J."/>
            <person name="St-Pierre B."/>
            <person name="Chen S."/>
            <person name="Sun C."/>
        </authorList>
    </citation>
    <scope>NUCLEOTIDE SEQUENCE [LARGE SCALE GENOMIC DNA]</scope>
</reference>